<feature type="chain" id="PRO_5033026920" description="Flagellar protein FliL" evidence="1">
    <location>
        <begin position="32"/>
        <end position="152"/>
    </location>
</feature>
<organism evidence="2 3">
    <name type="scientific">Aerophototrophica crusticola</name>
    <dbReference type="NCBI Taxonomy" id="1709002"/>
    <lineage>
        <taxon>Bacteria</taxon>
        <taxon>Pseudomonadati</taxon>
        <taxon>Pseudomonadota</taxon>
        <taxon>Alphaproteobacteria</taxon>
        <taxon>Rhodospirillales</taxon>
        <taxon>Rhodospirillaceae</taxon>
        <taxon>Aerophototrophica</taxon>
    </lineage>
</organism>
<evidence type="ECO:0000313" key="2">
    <source>
        <dbReference type="EMBL" id="QJE74437.1"/>
    </source>
</evidence>
<keyword evidence="1" id="KW-0732">Signal</keyword>
<dbReference type="EMBL" id="CP051775">
    <property type="protein sequence ID" value="QJE74437.1"/>
    <property type="molecule type" value="Genomic_DNA"/>
</dbReference>
<dbReference type="KEGG" id="acru:HHL28_16370"/>
<sequence length="152" mass="16414">MARCPLPSRRMLLASLPALALWVGPAGPALAAEPAKPVKKPPPKSQDPDAIRYIHLTPILVPGKERLGYARLLVDLVVRKSGSLAADVETVSSYRPRIIGTVTEALAAEELVRRDATPADLARMKARIRDIANTAVGKDLVEDVFVVSLFFV</sequence>
<dbReference type="AlphaFoldDB" id="A0A858RAQ4"/>
<dbReference type="Proteomes" id="UP000501891">
    <property type="component" value="Chromosome"/>
</dbReference>
<reference evidence="2" key="1">
    <citation type="submission" date="2020-04" db="EMBL/GenBank/DDBJ databases">
        <title>A desert anoxygenic phototrophic bacterium fixes CO2 using RubisCO under aerobic conditions.</title>
        <authorList>
            <person name="Tang K."/>
        </authorList>
    </citation>
    <scope>NUCLEOTIDE SEQUENCE [LARGE SCALE GENOMIC DNA]</scope>
    <source>
        <strain evidence="2">MIMtkB3</strain>
    </source>
</reference>
<proteinExistence type="predicted"/>
<keyword evidence="3" id="KW-1185">Reference proteome</keyword>
<protein>
    <recommendedName>
        <fullName evidence="4">Flagellar protein FliL</fullName>
    </recommendedName>
</protein>
<evidence type="ECO:0000256" key="1">
    <source>
        <dbReference type="SAM" id="SignalP"/>
    </source>
</evidence>
<accession>A0A858RAQ4</accession>
<name>A0A858RAQ4_9PROT</name>
<evidence type="ECO:0000313" key="3">
    <source>
        <dbReference type="Proteomes" id="UP000501891"/>
    </source>
</evidence>
<evidence type="ECO:0008006" key="4">
    <source>
        <dbReference type="Google" id="ProtNLM"/>
    </source>
</evidence>
<feature type="signal peptide" evidence="1">
    <location>
        <begin position="1"/>
        <end position="31"/>
    </location>
</feature>
<gene>
    <name evidence="2" type="ORF">HHL28_16370</name>
</gene>